<name>A0ABS0HRK4_9HYPH</name>
<protein>
    <submittedName>
        <fullName evidence="2">Uncharacterized protein</fullName>
    </submittedName>
</protein>
<proteinExistence type="predicted"/>
<evidence type="ECO:0000313" key="3">
    <source>
        <dbReference type="Proteomes" id="UP000611708"/>
    </source>
</evidence>
<feature type="compositionally biased region" description="Polar residues" evidence="1">
    <location>
        <begin position="237"/>
        <end position="261"/>
    </location>
</feature>
<gene>
    <name evidence="2" type="ORF">I2H36_08665</name>
</gene>
<accession>A0ABS0HRK4</accession>
<dbReference type="EMBL" id="JADQDN010000003">
    <property type="protein sequence ID" value="MBF9196110.1"/>
    <property type="molecule type" value="Genomic_DNA"/>
</dbReference>
<evidence type="ECO:0000256" key="1">
    <source>
        <dbReference type="SAM" id="MobiDB-lite"/>
    </source>
</evidence>
<organism evidence="2 3">
    <name type="scientific">Microvirga terrestris</name>
    <dbReference type="NCBI Taxonomy" id="2791024"/>
    <lineage>
        <taxon>Bacteria</taxon>
        <taxon>Pseudomonadati</taxon>
        <taxon>Pseudomonadota</taxon>
        <taxon>Alphaproteobacteria</taxon>
        <taxon>Hyphomicrobiales</taxon>
        <taxon>Methylobacteriaceae</taxon>
        <taxon>Microvirga</taxon>
    </lineage>
</organism>
<reference evidence="2 3" key="1">
    <citation type="submission" date="2020-11" db="EMBL/GenBank/DDBJ databases">
        <authorList>
            <person name="Kim M.K."/>
        </authorList>
    </citation>
    <scope>NUCLEOTIDE SEQUENCE [LARGE SCALE GENOMIC DNA]</scope>
    <source>
        <strain evidence="2 3">BT290</strain>
    </source>
</reference>
<evidence type="ECO:0000313" key="2">
    <source>
        <dbReference type="EMBL" id="MBF9196110.1"/>
    </source>
</evidence>
<feature type="region of interest" description="Disordered" evidence="1">
    <location>
        <begin position="231"/>
        <end position="261"/>
    </location>
</feature>
<dbReference type="Proteomes" id="UP000611708">
    <property type="component" value="Unassembled WGS sequence"/>
</dbReference>
<comment type="caution">
    <text evidence="2">The sequence shown here is derived from an EMBL/GenBank/DDBJ whole genome shotgun (WGS) entry which is preliminary data.</text>
</comment>
<sequence length="261" mass="29790">MKEQYVGDINDYRKYALLRALAEGGVTRIGVCWMLTPPDGRPDGNKVSYLNQPQYERFDSALFALLKRVKDTPNTRRLVLIEESGIIPDATYVNTMVPDKLFERQIWFSEALKSLHRSDLIFFDPDNGLEVSSKRKGQLNSSKYLYRDEVAATYQAGHSILIYQHFPREERRAFIERISTDLHGLAPNSQVWVFQTSHVAFFLLIHPHHEQTLSSASLDIAANHHSQFLMGECPSVEPNTSRDAPLQRSLSPIETTALQDN</sequence>
<dbReference type="RefSeq" id="WP_196263486.1">
    <property type="nucleotide sequence ID" value="NZ_JADQDN010000003.1"/>
</dbReference>
<keyword evidence="3" id="KW-1185">Reference proteome</keyword>